<dbReference type="PANTHER" id="PTHR35740:SF1">
    <property type="entry name" value="OS12G0111700 PROTEIN"/>
    <property type="match status" value="1"/>
</dbReference>
<evidence type="ECO:0000256" key="1">
    <source>
        <dbReference type="ARBA" id="ARBA00022618"/>
    </source>
</evidence>
<dbReference type="PANTHER" id="PTHR35740">
    <property type="entry name" value="OS12G0111700 PROTEIN"/>
    <property type="match status" value="1"/>
</dbReference>
<comment type="similarity">
    <text evidence="5">Belongs to the sororin family.</text>
</comment>
<evidence type="ECO:0000256" key="4">
    <source>
        <dbReference type="ARBA" id="ARBA00023306"/>
    </source>
</evidence>
<feature type="compositionally biased region" description="Pro residues" evidence="6">
    <location>
        <begin position="55"/>
        <end position="65"/>
    </location>
</feature>
<evidence type="ECO:0000313" key="8">
    <source>
        <dbReference type="EMBL" id="RDX65690.1"/>
    </source>
</evidence>
<evidence type="ECO:0000256" key="2">
    <source>
        <dbReference type="ARBA" id="ARBA00022776"/>
    </source>
</evidence>
<dbReference type="Pfam" id="PF25220">
    <property type="entry name" value="Sororin_C"/>
    <property type="match status" value="1"/>
</dbReference>
<dbReference type="AlphaFoldDB" id="A0A371EI17"/>
<reference evidence="8" key="1">
    <citation type="submission" date="2018-05" db="EMBL/GenBank/DDBJ databases">
        <title>Draft genome of Mucuna pruriens seed.</title>
        <authorList>
            <person name="Nnadi N.E."/>
            <person name="Vos R."/>
            <person name="Hasami M.H."/>
            <person name="Devisetty U.K."/>
            <person name="Aguiy J.C."/>
        </authorList>
    </citation>
    <scope>NUCLEOTIDE SEQUENCE [LARGE SCALE GENOMIC DNA]</scope>
    <source>
        <strain evidence="8">JCA_2017</strain>
    </source>
</reference>
<feature type="non-terminal residue" evidence="8">
    <location>
        <position position="1"/>
    </location>
</feature>
<comment type="caution">
    <text evidence="8">The sequence shown here is derived from an EMBL/GenBank/DDBJ whole genome shotgun (WGS) entry which is preliminary data.</text>
</comment>
<gene>
    <name evidence="8" type="ORF">CR513_55634</name>
</gene>
<dbReference type="GO" id="GO:0005634">
    <property type="term" value="C:nucleus"/>
    <property type="evidence" value="ECO:0007669"/>
    <property type="project" value="UniProtKB-SubCell"/>
</dbReference>
<evidence type="ECO:0000313" key="9">
    <source>
        <dbReference type="Proteomes" id="UP000257109"/>
    </source>
</evidence>
<feature type="region of interest" description="Disordered" evidence="6">
    <location>
        <begin position="1"/>
        <end position="74"/>
    </location>
</feature>
<evidence type="ECO:0000256" key="3">
    <source>
        <dbReference type="ARBA" id="ARBA00023242"/>
    </source>
</evidence>
<keyword evidence="9" id="KW-1185">Reference proteome</keyword>
<dbReference type="OrthoDB" id="1436647at2759"/>
<dbReference type="Proteomes" id="UP000257109">
    <property type="component" value="Unassembled WGS sequence"/>
</dbReference>
<accession>A0A371EI17</accession>
<keyword evidence="2" id="KW-0498">Mitosis</keyword>
<organism evidence="8 9">
    <name type="scientific">Mucuna pruriens</name>
    <name type="common">Velvet bean</name>
    <name type="synonym">Dolichos pruriens</name>
    <dbReference type="NCBI Taxonomy" id="157652"/>
    <lineage>
        <taxon>Eukaryota</taxon>
        <taxon>Viridiplantae</taxon>
        <taxon>Streptophyta</taxon>
        <taxon>Embryophyta</taxon>
        <taxon>Tracheophyta</taxon>
        <taxon>Spermatophyta</taxon>
        <taxon>Magnoliopsida</taxon>
        <taxon>eudicotyledons</taxon>
        <taxon>Gunneridae</taxon>
        <taxon>Pentapetalae</taxon>
        <taxon>rosids</taxon>
        <taxon>fabids</taxon>
        <taxon>Fabales</taxon>
        <taxon>Fabaceae</taxon>
        <taxon>Papilionoideae</taxon>
        <taxon>50 kb inversion clade</taxon>
        <taxon>NPAAA clade</taxon>
        <taxon>indigoferoid/millettioid clade</taxon>
        <taxon>Phaseoleae</taxon>
        <taxon>Mucuna</taxon>
    </lineage>
</organism>
<feature type="compositionally biased region" description="Polar residues" evidence="6">
    <location>
        <begin position="17"/>
        <end position="27"/>
    </location>
</feature>
<feature type="domain" description="Sororin C-terminal region" evidence="7">
    <location>
        <begin position="187"/>
        <end position="209"/>
    </location>
</feature>
<evidence type="ECO:0000256" key="6">
    <source>
        <dbReference type="SAM" id="MobiDB-lite"/>
    </source>
</evidence>
<sequence>MEANQRRVIPRRKPLSDCTNTCSSSLSLKPHKTNPSSSSSSSPLTTTNLDNAPNPTSPSPSPPIPSTTSPQSHDIFYSEPVSVVYTRRPSSSKKRKALPVPLSSTPNFKISHTRDKDDEFEGANLPKAKALTVPRRKAIDSAYFLFLSYMINHVKIDILLVSDAYLLNFQKQRALSSEKDAFNDTHLQDFIEERKAYFKEIDEFELLVEVESGDELD</sequence>
<keyword evidence="4" id="KW-0131">Cell cycle</keyword>
<protein>
    <recommendedName>
        <fullName evidence="7">Sororin C-terminal region domain-containing protein</fullName>
    </recommendedName>
</protein>
<evidence type="ECO:0000256" key="5">
    <source>
        <dbReference type="ARBA" id="ARBA00093465"/>
    </source>
</evidence>
<dbReference type="GO" id="GO:0051301">
    <property type="term" value="P:cell division"/>
    <property type="evidence" value="ECO:0007669"/>
    <property type="project" value="UniProtKB-KW"/>
</dbReference>
<evidence type="ECO:0000259" key="7">
    <source>
        <dbReference type="Pfam" id="PF25220"/>
    </source>
</evidence>
<keyword evidence="3" id="KW-0539">Nucleus</keyword>
<dbReference type="InterPro" id="IPR057337">
    <property type="entry name" value="Sororin_C"/>
</dbReference>
<dbReference type="EMBL" id="QJKJ01013776">
    <property type="protein sequence ID" value="RDX65690.1"/>
    <property type="molecule type" value="Genomic_DNA"/>
</dbReference>
<keyword evidence="1" id="KW-0132">Cell division</keyword>
<feature type="region of interest" description="Disordered" evidence="6">
    <location>
        <begin position="87"/>
        <end position="113"/>
    </location>
</feature>
<name>A0A371EI17_MUCPR</name>
<proteinExistence type="inferred from homology"/>
<feature type="compositionally biased region" description="Low complexity" evidence="6">
    <location>
        <begin position="33"/>
        <end position="49"/>
    </location>
</feature>